<evidence type="ECO:0000259" key="6">
    <source>
        <dbReference type="PROSITE" id="PS51755"/>
    </source>
</evidence>
<dbReference type="KEGG" id="ska:CP970_05070"/>
<dbReference type="InterPro" id="IPR036388">
    <property type="entry name" value="WH-like_DNA-bd_sf"/>
</dbReference>
<dbReference type="EMBL" id="CP023699">
    <property type="protein sequence ID" value="QEU90365.1"/>
    <property type="molecule type" value="Genomic_DNA"/>
</dbReference>
<dbReference type="PANTHER" id="PTHR47691">
    <property type="entry name" value="REGULATOR-RELATED"/>
    <property type="match status" value="1"/>
</dbReference>
<feature type="region of interest" description="Disordered" evidence="5">
    <location>
        <begin position="296"/>
        <end position="324"/>
    </location>
</feature>
<dbReference type="Pfam" id="PF03704">
    <property type="entry name" value="BTAD"/>
    <property type="match status" value="1"/>
</dbReference>
<dbReference type="Pfam" id="PF13401">
    <property type="entry name" value="AAA_22"/>
    <property type="match status" value="1"/>
</dbReference>
<organism evidence="7 8">
    <name type="scientific">Streptomyces kanamyceticus</name>
    <dbReference type="NCBI Taxonomy" id="1967"/>
    <lineage>
        <taxon>Bacteria</taxon>
        <taxon>Bacillati</taxon>
        <taxon>Actinomycetota</taxon>
        <taxon>Actinomycetes</taxon>
        <taxon>Kitasatosporales</taxon>
        <taxon>Streptomycetaceae</taxon>
        <taxon>Streptomyces</taxon>
    </lineage>
</organism>
<dbReference type="GO" id="GO:0006355">
    <property type="term" value="P:regulation of DNA-templated transcription"/>
    <property type="evidence" value="ECO:0007669"/>
    <property type="project" value="InterPro"/>
</dbReference>
<feature type="DNA-binding region" description="OmpR/PhoB-type" evidence="4">
    <location>
        <begin position="17"/>
        <end position="120"/>
    </location>
</feature>
<dbReference type="SUPFAM" id="SSF52540">
    <property type="entry name" value="P-loop containing nucleoside triphosphate hydrolases"/>
    <property type="match status" value="1"/>
</dbReference>
<evidence type="ECO:0000256" key="3">
    <source>
        <dbReference type="ARBA" id="ARBA00023125"/>
    </source>
</evidence>
<dbReference type="AlphaFoldDB" id="A0A5J6G8W6"/>
<dbReference type="InterPro" id="IPR005158">
    <property type="entry name" value="BTAD"/>
</dbReference>
<dbReference type="SUPFAM" id="SSF48452">
    <property type="entry name" value="TPR-like"/>
    <property type="match status" value="2"/>
</dbReference>
<gene>
    <name evidence="7" type="ORF">CP970_05070</name>
</gene>
<dbReference type="PROSITE" id="PS51755">
    <property type="entry name" value="OMPR_PHOB"/>
    <property type="match status" value="1"/>
</dbReference>
<dbReference type="InterPro" id="IPR049945">
    <property type="entry name" value="AAA_22"/>
</dbReference>
<name>A0A5J6G8W6_STRKN</name>
<dbReference type="InterPro" id="IPR001867">
    <property type="entry name" value="OmpR/PhoB-type_DNA-bd"/>
</dbReference>
<dbReference type="SMART" id="SM00862">
    <property type="entry name" value="Trans_reg_C"/>
    <property type="match status" value="1"/>
</dbReference>
<evidence type="ECO:0000313" key="8">
    <source>
        <dbReference type="Proteomes" id="UP000325529"/>
    </source>
</evidence>
<keyword evidence="3 4" id="KW-0238">DNA-binding</keyword>
<keyword evidence="2" id="KW-0902">Two-component regulatory system</keyword>
<proteinExistence type="inferred from homology"/>
<feature type="compositionally biased region" description="Basic and acidic residues" evidence="5">
    <location>
        <begin position="310"/>
        <end position="324"/>
    </location>
</feature>
<comment type="similarity">
    <text evidence="1">Belongs to the AfsR/DnrI/RedD regulatory family.</text>
</comment>
<accession>A0A5J6G8W6</accession>
<evidence type="ECO:0000256" key="4">
    <source>
        <dbReference type="PROSITE-ProRule" id="PRU01091"/>
    </source>
</evidence>
<dbReference type="Gene3D" id="1.25.40.10">
    <property type="entry name" value="Tetratricopeptide repeat domain"/>
    <property type="match status" value="2"/>
</dbReference>
<dbReference type="InterPro" id="IPR011990">
    <property type="entry name" value="TPR-like_helical_dom_sf"/>
</dbReference>
<feature type="region of interest" description="Disordered" evidence="5">
    <location>
        <begin position="1"/>
        <end position="22"/>
    </location>
</feature>
<dbReference type="GO" id="GO:0003677">
    <property type="term" value="F:DNA binding"/>
    <property type="evidence" value="ECO:0007669"/>
    <property type="project" value="UniProtKB-UniRule"/>
</dbReference>
<dbReference type="PANTHER" id="PTHR47691:SF3">
    <property type="entry name" value="HTH-TYPE TRANSCRIPTIONAL REGULATOR RV0890C-RELATED"/>
    <property type="match status" value="1"/>
</dbReference>
<protein>
    <recommendedName>
        <fullName evidence="6">OmpR/PhoB-type domain-containing protein</fullName>
    </recommendedName>
</protein>
<dbReference type="Pfam" id="PF25872">
    <property type="entry name" value="HTH_77"/>
    <property type="match status" value="1"/>
</dbReference>
<feature type="compositionally biased region" description="Low complexity" evidence="5">
    <location>
        <begin position="296"/>
        <end position="309"/>
    </location>
</feature>
<keyword evidence="8" id="KW-1185">Reference proteome</keyword>
<dbReference type="Gene3D" id="1.10.10.10">
    <property type="entry name" value="Winged helix-like DNA-binding domain superfamily/Winged helix DNA-binding domain"/>
    <property type="match status" value="1"/>
</dbReference>
<dbReference type="SMART" id="SM01043">
    <property type="entry name" value="BTAD"/>
    <property type="match status" value="1"/>
</dbReference>
<feature type="domain" description="OmpR/PhoB-type" evidence="6">
    <location>
        <begin position="17"/>
        <end position="120"/>
    </location>
</feature>
<sequence length="1116" mass="118458">MSPGRGGHRPCPANRWQPAPPRDPMAAMEFELLGELVVRDDAGRLVPIPGALQRALLAFLLLHAPSAVSGGRILSELWTGARAKDPTAALHTAVAKLRRALHPHAPGLIRTGPAGYRLDLTGHSFDVRRFEAELAAMRGRGGPDRRAAALRDLLHRNPGPPLGGLPALPFVQQERDRLEALRLTALEHRAEAELDVVAHAGVVERDGETAADPPALVEELRAAVHEDPDRERLRALLIQALHACGRQAEALEVYRVARADLRERLGIEPGPELRAAQRAVLVATPARTVAPAADRTVAPTPARTVAPAADRPHSHEPPADPHFIGRGEELRELRRHVRSPGLVTVVGAAGLGKTRLALAVAAREERPGAEVWRVDLVPCAPGGVTAAVADAMEVATGGLGPRAVRQRIRAVADRSAHPLIVLDNCEHVLGDAGEVAAELLAGCPDLRILATSRECLGVAGETPYALRPMTGDDAARLFRTRLRRLSPGAAEAALDHEIGAVCAAVDRMPLGIELVAAKAATAPLDGIVGQLRARRGILDTRLWSADARHGTLRAAVDWSYQLLAPDERAVLRAVSVFTGGFTPEAAEAVAGAAAPATLARLAAKSLLVFVPSADRPTYRMLVSVRQYARASLAEHGEEPTVLRRHAHWVATLAERTARRMRTGGFRAAYAEMSAAAPEVTACLDWLQGGDGTDEADALLASRIATRLALHWAAAGRQAEGRERLARALEVTTPAAPWYAEALAWCGWLGVNIREDHGDEELLRRALPAAQAAGDDAVVAFVGALALTVHVRQERLAEARDAAARTEGALDAYRHGWETGVWQLFHSELLVAEDRTRQALTAAVTARELLSGIDPHSAATALIMTGMAQERIGDRTAALRSWQAAHQELLLIGSEHEAAWVKALLGYVAAGDGDPARAESFAQGMDAYAKETGEPYLQAKTATLRALVAGARGDTDTAERLHLTAVSGYQEGRRPECAAHELAMLGHLAADRGDMLLARIRWDHALRAAKLSGRAHAEILPLRGLVGLGVGEASGLVGVGEVSGLVGAGEGAEAHGSVEVRHDAPGDPAQAGLLRARLDEVLRVASPPRSTECPFHLAVPAATRPGPTPRAAEGGLR</sequence>
<dbReference type="InterPro" id="IPR027417">
    <property type="entry name" value="P-loop_NTPase"/>
</dbReference>
<dbReference type="InterPro" id="IPR016032">
    <property type="entry name" value="Sig_transdc_resp-reg_C-effctor"/>
</dbReference>
<evidence type="ECO:0000256" key="1">
    <source>
        <dbReference type="ARBA" id="ARBA00005820"/>
    </source>
</evidence>
<dbReference type="InterPro" id="IPR058852">
    <property type="entry name" value="HTH_77"/>
</dbReference>
<evidence type="ECO:0000313" key="7">
    <source>
        <dbReference type="EMBL" id="QEU90365.1"/>
    </source>
</evidence>
<evidence type="ECO:0000256" key="2">
    <source>
        <dbReference type="ARBA" id="ARBA00023012"/>
    </source>
</evidence>
<dbReference type="CDD" id="cd15831">
    <property type="entry name" value="BTAD"/>
    <property type="match status" value="1"/>
</dbReference>
<reference evidence="7 8" key="1">
    <citation type="submission" date="2017-09" db="EMBL/GenBank/DDBJ databases">
        <authorList>
            <person name="Lee N."/>
            <person name="Cho B.-K."/>
        </authorList>
    </citation>
    <scope>NUCLEOTIDE SEQUENCE [LARGE SCALE GENOMIC DNA]</scope>
    <source>
        <strain evidence="7 8">ATCC 12853</strain>
    </source>
</reference>
<dbReference type="GO" id="GO:0016887">
    <property type="term" value="F:ATP hydrolysis activity"/>
    <property type="evidence" value="ECO:0007669"/>
    <property type="project" value="InterPro"/>
</dbReference>
<dbReference type="GO" id="GO:0000160">
    <property type="term" value="P:phosphorelay signal transduction system"/>
    <property type="evidence" value="ECO:0007669"/>
    <property type="project" value="UniProtKB-KW"/>
</dbReference>
<dbReference type="Proteomes" id="UP000325529">
    <property type="component" value="Chromosome"/>
</dbReference>
<evidence type="ECO:0000256" key="5">
    <source>
        <dbReference type="SAM" id="MobiDB-lite"/>
    </source>
</evidence>
<dbReference type="SUPFAM" id="SSF46894">
    <property type="entry name" value="C-terminal effector domain of the bipartite response regulators"/>
    <property type="match status" value="1"/>
</dbReference>
<dbReference type="Gene3D" id="3.40.50.300">
    <property type="entry name" value="P-loop containing nucleotide triphosphate hydrolases"/>
    <property type="match status" value="1"/>
</dbReference>